<dbReference type="PANTHER" id="PTHR12910:SF2">
    <property type="entry name" value="NADH DEHYDROGENASE [UBIQUINONE] 1 ALPHA SUBCOMPLEX SUBUNIT 12"/>
    <property type="match status" value="1"/>
</dbReference>
<reference evidence="3" key="1">
    <citation type="submission" date="2021-01" db="EMBL/GenBank/DDBJ databases">
        <authorList>
            <person name="Corre E."/>
            <person name="Pelletier E."/>
            <person name="Niang G."/>
            <person name="Scheremetjew M."/>
            <person name="Finn R."/>
            <person name="Kale V."/>
            <person name="Holt S."/>
            <person name="Cochrane G."/>
            <person name="Meng A."/>
            <person name="Brown T."/>
            <person name="Cohen L."/>
        </authorList>
    </citation>
    <scope>NUCLEOTIDE SEQUENCE</scope>
    <source>
        <strain evidence="3">CCMP3124</strain>
    </source>
</reference>
<dbReference type="Pfam" id="PF05071">
    <property type="entry name" value="NDUFA12"/>
    <property type="match status" value="1"/>
</dbReference>
<dbReference type="PANTHER" id="PTHR12910">
    <property type="entry name" value="NADH-UBIQUINONE OXIDOREDUCTASE SUBUNIT B17.2"/>
    <property type="match status" value="1"/>
</dbReference>
<evidence type="ECO:0000256" key="1">
    <source>
        <dbReference type="ARBA" id="ARBA00007355"/>
    </source>
</evidence>
<keyword evidence="2" id="KW-0249">Electron transport</keyword>
<accession>A0A7S1TNU8</accession>
<keyword evidence="2" id="KW-0999">Mitochondrion inner membrane</keyword>
<evidence type="ECO:0000256" key="2">
    <source>
        <dbReference type="RuleBase" id="RU363103"/>
    </source>
</evidence>
<comment type="subcellular location">
    <subcellularLocation>
        <location evidence="2">Mitochondrion inner membrane</location>
        <topology evidence="2">Peripheral membrane protein</topology>
        <orientation evidence="2">Matrix side</orientation>
    </subcellularLocation>
</comment>
<comment type="function">
    <text evidence="2">Accessory subunit of the mitochondrial membrane respiratory chain NADH dehydrogenase (Complex I), that is believed not to be involved in catalysis. Complex I functions in the transfer of electrons from NADH to the respiratory chain. The immediate electron acceptor for the enzyme is believed to be ubiquinone.</text>
</comment>
<organism evidence="3">
    <name type="scientific">Erythrolobus australicus</name>
    <dbReference type="NCBI Taxonomy" id="1077150"/>
    <lineage>
        <taxon>Eukaryota</taxon>
        <taxon>Rhodophyta</taxon>
        <taxon>Bangiophyceae</taxon>
        <taxon>Porphyridiales</taxon>
        <taxon>Porphyridiaceae</taxon>
        <taxon>Erythrolobus</taxon>
    </lineage>
</organism>
<dbReference type="GO" id="GO:0005743">
    <property type="term" value="C:mitochondrial inner membrane"/>
    <property type="evidence" value="ECO:0007669"/>
    <property type="project" value="UniProtKB-SubCell"/>
</dbReference>
<comment type="similarity">
    <text evidence="1 2">Belongs to the complex I NDUFA12 subunit family.</text>
</comment>
<dbReference type="GO" id="GO:0045271">
    <property type="term" value="C:respiratory chain complex I"/>
    <property type="evidence" value="ECO:0007669"/>
    <property type="project" value="InterPro"/>
</dbReference>
<dbReference type="EMBL" id="HBGI01003305">
    <property type="protein sequence ID" value="CAD9240408.1"/>
    <property type="molecule type" value="Transcribed_RNA"/>
</dbReference>
<dbReference type="GO" id="GO:0006979">
    <property type="term" value="P:response to oxidative stress"/>
    <property type="evidence" value="ECO:0007669"/>
    <property type="project" value="TreeGrafter"/>
</dbReference>
<sequence length="168" mass="19380">MAKYVQNVRSLVSCVVEEAKWRGFWGTVRALKMNKFGSKPNLVGEDALGNRYFENRAMSYGRHRWVEYAEQRHVSFDSVKIPPEWHAWVSYISDELPSRTPPAKPAYQAEITRNMTGTKDRYVSNHSLMAKHYSGRAREKVRAWDPSAARTRTALDLPADGKDIYDLK</sequence>
<gene>
    <name evidence="3" type="ORF">EAUS1353_LOCUS2146</name>
</gene>
<dbReference type="InterPro" id="IPR007763">
    <property type="entry name" value="NDUFA12"/>
</dbReference>
<name>A0A7S1TNU8_9RHOD</name>
<keyword evidence="2" id="KW-0679">Respiratory chain</keyword>
<keyword evidence="2" id="KW-0496">Mitochondrion</keyword>
<dbReference type="AlphaFoldDB" id="A0A7S1TNU8"/>
<keyword evidence="2" id="KW-0813">Transport</keyword>
<proteinExistence type="inferred from homology"/>
<protein>
    <recommendedName>
        <fullName evidence="2">NADH dehydrogenase [ubiquinone] 1 alpha subcomplex subunit 12</fullName>
    </recommendedName>
</protein>
<keyword evidence="2" id="KW-0472">Membrane</keyword>
<evidence type="ECO:0000313" key="3">
    <source>
        <dbReference type="EMBL" id="CAD9240408.1"/>
    </source>
</evidence>